<reference evidence="1" key="1">
    <citation type="submission" date="2021-02" db="EMBL/GenBank/DDBJ databases">
        <authorList>
            <person name="Dougan E. K."/>
            <person name="Rhodes N."/>
            <person name="Thang M."/>
            <person name="Chan C."/>
        </authorList>
    </citation>
    <scope>NUCLEOTIDE SEQUENCE</scope>
</reference>
<proteinExistence type="predicted"/>
<comment type="caution">
    <text evidence="1">The sequence shown here is derived from an EMBL/GenBank/DDBJ whole genome shotgun (WGS) entry which is preliminary data.</text>
</comment>
<sequence length="92" mass="10445">ETAREELLTWQQQRKVSHVVVGLKPGDWFNSQMEAWKELKKALKQGQINFTKKVEKDPSLSGLAAEINLSDVKDVHDGDGKGTPIYANFKYE</sequence>
<evidence type="ECO:0000313" key="2">
    <source>
        <dbReference type="Proteomes" id="UP000649617"/>
    </source>
</evidence>
<keyword evidence="2" id="KW-1185">Reference proteome</keyword>
<name>A0A812TK00_SYMPI</name>
<accession>A0A812TK00</accession>
<dbReference type="Proteomes" id="UP000649617">
    <property type="component" value="Unassembled WGS sequence"/>
</dbReference>
<protein>
    <submittedName>
        <fullName evidence="1">Uncharacterized protein</fullName>
    </submittedName>
</protein>
<feature type="non-terminal residue" evidence="1">
    <location>
        <position position="1"/>
    </location>
</feature>
<dbReference type="OrthoDB" id="448564at2759"/>
<dbReference type="AlphaFoldDB" id="A0A812TK00"/>
<evidence type="ECO:0000313" key="1">
    <source>
        <dbReference type="EMBL" id="CAE7525791.1"/>
    </source>
</evidence>
<dbReference type="EMBL" id="CAJNIZ010030735">
    <property type="protein sequence ID" value="CAE7525791.1"/>
    <property type="molecule type" value="Genomic_DNA"/>
</dbReference>
<gene>
    <name evidence="1" type="ORF">SPIL2461_LOCUS13807</name>
</gene>
<organism evidence="1 2">
    <name type="scientific">Symbiodinium pilosum</name>
    <name type="common">Dinoflagellate</name>
    <dbReference type="NCBI Taxonomy" id="2952"/>
    <lineage>
        <taxon>Eukaryota</taxon>
        <taxon>Sar</taxon>
        <taxon>Alveolata</taxon>
        <taxon>Dinophyceae</taxon>
        <taxon>Suessiales</taxon>
        <taxon>Symbiodiniaceae</taxon>
        <taxon>Symbiodinium</taxon>
    </lineage>
</organism>
<feature type="non-terminal residue" evidence="1">
    <location>
        <position position="92"/>
    </location>
</feature>